<sequence length="196" mass="21763">MLVVAALAALMRAMVVAGVISLVTLVTSDESSLQLEGAQFPVAMRRADSMFDVVAIKAKEPVVRNWNGAKLMEREEDDGEEKKTDKSETLYLKDLITEPMGIKGKCARKDAAGTKGAVDLLTFVEWACDQLRRFDMGQVEGIDRTGFDIMARDAVIVPAIEADARRCAWRALIRRSGGTLPRTFRAREMHWRTTSD</sequence>
<organism evidence="2 3">
    <name type="scientific">Allomyces macrogynus (strain ATCC 38327)</name>
    <name type="common">Allomyces javanicus var. macrogynus</name>
    <dbReference type="NCBI Taxonomy" id="578462"/>
    <lineage>
        <taxon>Eukaryota</taxon>
        <taxon>Fungi</taxon>
        <taxon>Fungi incertae sedis</taxon>
        <taxon>Blastocladiomycota</taxon>
        <taxon>Blastocladiomycetes</taxon>
        <taxon>Blastocladiales</taxon>
        <taxon>Blastocladiaceae</taxon>
        <taxon>Allomyces</taxon>
    </lineage>
</organism>
<feature type="signal peptide" evidence="1">
    <location>
        <begin position="1"/>
        <end position="17"/>
    </location>
</feature>
<gene>
    <name evidence="2" type="ORF">AMAG_01952</name>
</gene>
<evidence type="ECO:0000313" key="2">
    <source>
        <dbReference type="EMBL" id="KNE56113.1"/>
    </source>
</evidence>
<evidence type="ECO:0000256" key="1">
    <source>
        <dbReference type="SAM" id="SignalP"/>
    </source>
</evidence>
<feature type="chain" id="PRO_5005547785" evidence="1">
    <location>
        <begin position="18"/>
        <end position="196"/>
    </location>
</feature>
<keyword evidence="3" id="KW-1185">Reference proteome</keyword>
<reference evidence="3" key="2">
    <citation type="submission" date="2009-11" db="EMBL/GenBank/DDBJ databases">
        <title>The Genome Sequence of Allomyces macrogynus strain ATCC 38327.</title>
        <authorList>
            <consortium name="The Broad Institute Genome Sequencing Platform"/>
            <person name="Russ C."/>
            <person name="Cuomo C."/>
            <person name="Shea T."/>
            <person name="Young S.K."/>
            <person name="Zeng Q."/>
            <person name="Koehrsen M."/>
            <person name="Haas B."/>
            <person name="Borodovsky M."/>
            <person name="Guigo R."/>
            <person name="Alvarado L."/>
            <person name="Berlin A."/>
            <person name="Borenstein D."/>
            <person name="Chen Z."/>
            <person name="Engels R."/>
            <person name="Freedman E."/>
            <person name="Gellesch M."/>
            <person name="Goldberg J."/>
            <person name="Griggs A."/>
            <person name="Gujja S."/>
            <person name="Heiman D."/>
            <person name="Hepburn T."/>
            <person name="Howarth C."/>
            <person name="Jen D."/>
            <person name="Larson L."/>
            <person name="Lewis B."/>
            <person name="Mehta T."/>
            <person name="Park D."/>
            <person name="Pearson M."/>
            <person name="Roberts A."/>
            <person name="Saif S."/>
            <person name="Shenoy N."/>
            <person name="Sisk P."/>
            <person name="Stolte C."/>
            <person name="Sykes S."/>
            <person name="Walk T."/>
            <person name="White J."/>
            <person name="Yandava C."/>
            <person name="Burger G."/>
            <person name="Gray M.W."/>
            <person name="Holland P.W.H."/>
            <person name="King N."/>
            <person name="Lang F.B.F."/>
            <person name="Roger A.J."/>
            <person name="Ruiz-Trillo I."/>
            <person name="Lander E."/>
            <person name="Nusbaum C."/>
        </authorList>
    </citation>
    <scope>NUCLEOTIDE SEQUENCE [LARGE SCALE GENOMIC DNA]</scope>
    <source>
        <strain evidence="3">ATCC 38327</strain>
    </source>
</reference>
<reference evidence="2 3" key="1">
    <citation type="submission" date="2009-11" db="EMBL/GenBank/DDBJ databases">
        <title>Annotation of Allomyces macrogynus ATCC 38327.</title>
        <authorList>
            <consortium name="The Broad Institute Genome Sequencing Platform"/>
            <person name="Russ C."/>
            <person name="Cuomo C."/>
            <person name="Burger G."/>
            <person name="Gray M.W."/>
            <person name="Holland P.W.H."/>
            <person name="King N."/>
            <person name="Lang F.B.F."/>
            <person name="Roger A.J."/>
            <person name="Ruiz-Trillo I."/>
            <person name="Young S.K."/>
            <person name="Zeng Q."/>
            <person name="Gargeya S."/>
            <person name="Fitzgerald M."/>
            <person name="Haas B."/>
            <person name="Abouelleil A."/>
            <person name="Alvarado L."/>
            <person name="Arachchi H.M."/>
            <person name="Berlin A."/>
            <person name="Chapman S.B."/>
            <person name="Gearin G."/>
            <person name="Goldberg J."/>
            <person name="Griggs A."/>
            <person name="Gujja S."/>
            <person name="Hansen M."/>
            <person name="Heiman D."/>
            <person name="Howarth C."/>
            <person name="Larimer J."/>
            <person name="Lui A."/>
            <person name="MacDonald P.J.P."/>
            <person name="McCowen C."/>
            <person name="Montmayeur A."/>
            <person name="Murphy C."/>
            <person name="Neiman D."/>
            <person name="Pearson M."/>
            <person name="Priest M."/>
            <person name="Roberts A."/>
            <person name="Saif S."/>
            <person name="Shea T."/>
            <person name="Sisk P."/>
            <person name="Stolte C."/>
            <person name="Sykes S."/>
            <person name="Wortman J."/>
            <person name="Nusbaum C."/>
            <person name="Birren B."/>
        </authorList>
    </citation>
    <scope>NUCLEOTIDE SEQUENCE [LARGE SCALE GENOMIC DNA]</scope>
    <source>
        <strain evidence="2 3">ATCC 38327</strain>
    </source>
</reference>
<evidence type="ECO:0000313" key="3">
    <source>
        <dbReference type="Proteomes" id="UP000054350"/>
    </source>
</evidence>
<accession>A0A0L0S0N4</accession>
<dbReference type="AlphaFoldDB" id="A0A0L0S0N4"/>
<dbReference type="VEuPathDB" id="FungiDB:AMAG_01952"/>
<keyword evidence="1" id="KW-0732">Signal</keyword>
<dbReference type="Proteomes" id="UP000054350">
    <property type="component" value="Unassembled WGS sequence"/>
</dbReference>
<name>A0A0L0S0N4_ALLM3</name>
<protein>
    <submittedName>
        <fullName evidence="2">Uncharacterized protein</fullName>
    </submittedName>
</protein>
<dbReference type="EMBL" id="GG745330">
    <property type="protein sequence ID" value="KNE56113.1"/>
    <property type="molecule type" value="Genomic_DNA"/>
</dbReference>
<proteinExistence type="predicted"/>